<dbReference type="EMBL" id="BLAL01000162">
    <property type="protein sequence ID" value="GES86670.1"/>
    <property type="molecule type" value="Genomic_DNA"/>
</dbReference>
<reference evidence="5 7" key="1">
    <citation type="submission" date="2017-11" db="EMBL/GenBank/DDBJ databases">
        <title>The genome of Rhizophagus clarus HR1 reveals common genetic basis of auxotrophy among arbuscular mycorrhizal fungi.</title>
        <authorList>
            <person name="Kobayashi Y."/>
        </authorList>
    </citation>
    <scope>NUCLEOTIDE SEQUENCE [LARGE SCALE GENOMIC DNA]</scope>
    <source>
        <strain evidence="5 7">HR1</strain>
    </source>
</reference>
<keyword evidence="3" id="KW-0472">Membrane</keyword>
<evidence type="ECO:0000313" key="5">
    <source>
        <dbReference type="EMBL" id="GBC07160.1"/>
    </source>
</evidence>
<protein>
    <submittedName>
        <fullName evidence="6">BLOC-1-related complex subunit 8 homolog isoform X2</fullName>
    </submittedName>
</protein>
<dbReference type="Proteomes" id="UP000247702">
    <property type="component" value="Unassembled WGS sequence"/>
</dbReference>
<keyword evidence="4" id="KW-0458">Lysosome</keyword>
<dbReference type="AlphaFoldDB" id="A0A2Z6SBP4"/>
<comment type="subcellular location">
    <subcellularLocation>
        <location evidence="1">Lysosome membrane</location>
    </subcellularLocation>
</comment>
<dbReference type="Proteomes" id="UP000615446">
    <property type="component" value="Unassembled WGS sequence"/>
</dbReference>
<comment type="similarity">
    <text evidence="2">Belongs to the BORCS8 family.</text>
</comment>
<dbReference type="PANTHER" id="PTHR21146:SF0">
    <property type="entry name" value="BLOC-1-RELATED COMPLEX SUBUNIT 8"/>
    <property type="match status" value="1"/>
</dbReference>
<gene>
    <name evidence="6" type="ORF">RCL2_001372300</name>
    <name evidence="5" type="ORF">RclHR1_00730009</name>
</gene>
<evidence type="ECO:0000313" key="6">
    <source>
        <dbReference type="EMBL" id="GES86670.1"/>
    </source>
</evidence>
<dbReference type="InterPro" id="IPR019320">
    <property type="entry name" value="BORCS8"/>
</dbReference>
<comment type="caution">
    <text evidence="5">The sequence shown here is derived from an EMBL/GenBank/DDBJ whole genome shotgun (WGS) entry which is preliminary data.</text>
</comment>
<reference evidence="6" key="2">
    <citation type="submission" date="2019-10" db="EMBL/GenBank/DDBJ databases">
        <title>Conservation and host-specific expression of non-tandemly repeated heterogenous ribosome RNA gene in arbuscular mycorrhizal fungi.</title>
        <authorList>
            <person name="Maeda T."/>
            <person name="Kobayashi Y."/>
            <person name="Nakagawa T."/>
            <person name="Ezawa T."/>
            <person name="Yamaguchi K."/>
            <person name="Bino T."/>
            <person name="Nishimoto Y."/>
            <person name="Shigenobu S."/>
            <person name="Kawaguchi M."/>
        </authorList>
    </citation>
    <scope>NUCLEOTIDE SEQUENCE</scope>
    <source>
        <strain evidence="6">HR1</strain>
    </source>
</reference>
<evidence type="ECO:0000256" key="1">
    <source>
        <dbReference type="ARBA" id="ARBA00004656"/>
    </source>
</evidence>
<dbReference type="Pfam" id="PF10167">
    <property type="entry name" value="BORCS8"/>
    <property type="match status" value="1"/>
</dbReference>
<proteinExistence type="inferred from homology"/>
<dbReference type="EMBL" id="BEXD01004126">
    <property type="protein sequence ID" value="GBC07160.1"/>
    <property type="molecule type" value="Genomic_DNA"/>
</dbReference>
<evidence type="ECO:0000256" key="2">
    <source>
        <dbReference type="ARBA" id="ARBA00010463"/>
    </source>
</evidence>
<sequence length="209" mass="23329">MDTPPNEQAFSASNTNTVSVQALPIKRPNSLQKYDNSTSLSALSSVFTDQRPSTSLVSNWTPSSFGSLTSIDQFFLNSKKTSNSSLNWLGMTGGSNSVDSPDPVIQDAILKEKVKKAYIDLEIYGRQLYNDSSLGLYHMSEHIRKRVPQIVEDKKVLTNLTKDVEITLEDMKDSCEVIESMPKIPCFNNISEMLKRTLGMIEVKNKDIV</sequence>
<dbReference type="OrthoDB" id="10044187at2759"/>
<evidence type="ECO:0000256" key="4">
    <source>
        <dbReference type="ARBA" id="ARBA00023228"/>
    </source>
</evidence>
<keyword evidence="7" id="KW-1185">Reference proteome</keyword>
<accession>A0A2Z6SBP4</accession>
<evidence type="ECO:0000256" key="3">
    <source>
        <dbReference type="ARBA" id="ARBA00023136"/>
    </source>
</evidence>
<evidence type="ECO:0000313" key="7">
    <source>
        <dbReference type="Proteomes" id="UP000247702"/>
    </source>
</evidence>
<organism evidence="5 7">
    <name type="scientific">Rhizophagus clarus</name>
    <dbReference type="NCBI Taxonomy" id="94130"/>
    <lineage>
        <taxon>Eukaryota</taxon>
        <taxon>Fungi</taxon>
        <taxon>Fungi incertae sedis</taxon>
        <taxon>Mucoromycota</taxon>
        <taxon>Glomeromycotina</taxon>
        <taxon>Glomeromycetes</taxon>
        <taxon>Glomerales</taxon>
        <taxon>Glomeraceae</taxon>
        <taxon>Rhizophagus</taxon>
    </lineage>
</organism>
<dbReference type="PANTHER" id="PTHR21146">
    <property type="entry name" value="MEF2B PROTEIN"/>
    <property type="match status" value="1"/>
</dbReference>
<name>A0A2Z6SBP4_9GLOM</name>